<dbReference type="GO" id="GO:0051015">
    <property type="term" value="F:actin filament binding"/>
    <property type="evidence" value="ECO:0007669"/>
    <property type="project" value="TreeGrafter"/>
</dbReference>
<dbReference type="PANTHER" id="PTHR45615">
    <property type="entry name" value="MYOSIN HEAVY CHAIN, NON-MUSCLE"/>
    <property type="match status" value="1"/>
</dbReference>
<organism evidence="2">
    <name type="scientific">Cuerna arida</name>
    <dbReference type="NCBI Taxonomy" id="1464854"/>
    <lineage>
        <taxon>Eukaryota</taxon>
        <taxon>Metazoa</taxon>
        <taxon>Ecdysozoa</taxon>
        <taxon>Arthropoda</taxon>
        <taxon>Hexapoda</taxon>
        <taxon>Insecta</taxon>
        <taxon>Pterygota</taxon>
        <taxon>Neoptera</taxon>
        <taxon>Paraneoptera</taxon>
        <taxon>Hemiptera</taxon>
        <taxon>Auchenorrhyncha</taxon>
        <taxon>Membracoidea</taxon>
        <taxon>Cicadellidae</taxon>
        <taxon>Cicadellinae</taxon>
        <taxon>Proconiini</taxon>
        <taxon>Cuerna</taxon>
    </lineage>
</organism>
<reference evidence="2" key="1">
    <citation type="submission" date="2015-11" db="EMBL/GenBank/DDBJ databases">
        <title>De novo transcriptome assembly of four potential Pierce s Disease insect vectors from Arizona vineyards.</title>
        <authorList>
            <person name="Tassone E.E."/>
        </authorList>
    </citation>
    <scope>NUCLEOTIDE SEQUENCE</scope>
</reference>
<dbReference type="GO" id="GO:0016460">
    <property type="term" value="C:myosin II complex"/>
    <property type="evidence" value="ECO:0007669"/>
    <property type="project" value="TreeGrafter"/>
</dbReference>
<feature type="coiled-coil region" evidence="1">
    <location>
        <begin position="40"/>
        <end position="116"/>
    </location>
</feature>
<protein>
    <submittedName>
        <fullName evidence="2">Uncharacterized protein</fullName>
    </submittedName>
</protein>
<feature type="non-terminal residue" evidence="2">
    <location>
        <position position="128"/>
    </location>
</feature>
<proteinExistence type="predicted"/>
<dbReference type="GO" id="GO:0005737">
    <property type="term" value="C:cytoplasm"/>
    <property type="evidence" value="ECO:0007669"/>
    <property type="project" value="TreeGrafter"/>
</dbReference>
<evidence type="ECO:0000313" key="2">
    <source>
        <dbReference type="EMBL" id="JAS57413.1"/>
    </source>
</evidence>
<dbReference type="AlphaFoldDB" id="A0A1B6G531"/>
<name>A0A1B6G531_9HEMI</name>
<keyword evidence="1" id="KW-0175">Coiled coil</keyword>
<evidence type="ECO:0000256" key="1">
    <source>
        <dbReference type="SAM" id="Coils"/>
    </source>
</evidence>
<sequence>REQHESDDKVATALDCNENIYRARFENSVKEVAFLKKRIREQHESDLEQMIGLKKQLENKLSDAYEEIDEQRQVSQQWKRKFQKTVDEISDLKLLLEQQTLRNAQLEKKQRKFDQDMAAIFDDMRAEK</sequence>
<dbReference type="PANTHER" id="PTHR45615:SF36">
    <property type="entry name" value="MYOSIN HEAVY CHAIN-LIKE, ISOFORM B-RELATED"/>
    <property type="match status" value="1"/>
</dbReference>
<dbReference type="GO" id="GO:0031032">
    <property type="term" value="P:actomyosin structure organization"/>
    <property type="evidence" value="ECO:0007669"/>
    <property type="project" value="TreeGrafter"/>
</dbReference>
<dbReference type="GO" id="GO:0032982">
    <property type="term" value="C:myosin filament"/>
    <property type="evidence" value="ECO:0007669"/>
    <property type="project" value="TreeGrafter"/>
</dbReference>
<accession>A0A1B6G531</accession>
<dbReference type="EMBL" id="GECZ01012356">
    <property type="protein sequence ID" value="JAS57413.1"/>
    <property type="molecule type" value="Transcribed_RNA"/>
</dbReference>
<feature type="non-terminal residue" evidence="2">
    <location>
        <position position="1"/>
    </location>
</feature>
<gene>
    <name evidence="2" type="ORF">g.44463</name>
</gene>